<comment type="caution">
    <text evidence="2">The sequence shown here is derived from an EMBL/GenBank/DDBJ whole genome shotgun (WGS) entry which is preliminary data.</text>
</comment>
<evidence type="ECO:0000313" key="2">
    <source>
        <dbReference type="EMBL" id="HJC23874.1"/>
    </source>
</evidence>
<gene>
    <name evidence="2" type="ORF">H9761_09230</name>
</gene>
<name>A0A9D2NGB4_9FIRM</name>
<dbReference type="AlphaFoldDB" id="A0A9D2NGB4"/>
<dbReference type="Proteomes" id="UP000823891">
    <property type="component" value="Unassembled WGS sequence"/>
</dbReference>
<protein>
    <submittedName>
        <fullName evidence="2">Transposon-encoded TnpW family protein</fullName>
    </submittedName>
</protein>
<sequence length="68" mass="7731">MQENTQTAIKTTAAPKPQTVKRKIGKTTYELSLHFSQTSTERMSDKVMRLLENDLSAKKNNENFSLCP</sequence>
<evidence type="ECO:0000256" key="1">
    <source>
        <dbReference type="SAM" id="MobiDB-lite"/>
    </source>
</evidence>
<organism evidence="2 3">
    <name type="scientific">Candidatus Eisenbergiella merdavium</name>
    <dbReference type="NCBI Taxonomy" id="2838551"/>
    <lineage>
        <taxon>Bacteria</taxon>
        <taxon>Bacillati</taxon>
        <taxon>Bacillota</taxon>
        <taxon>Clostridia</taxon>
        <taxon>Lachnospirales</taxon>
        <taxon>Lachnospiraceae</taxon>
        <taxon>Eisenbergiella</taxon>
    </lineage>
</organism>
<feature type="compositionally biased region" description="Polar residues" evidence="1">
    <location>
        <begin position="1"/>
        <end position="10"/>
    </location>
</feature>
<dbReference type="Pfam" id="PF14202">
    <property type="entry name" value="TnpW"/>
    <property type="match status" value="1"/>
</dbReference>
<feature type="region of interest" description="Disordered" evidence="1">
    <location>
        <begin position="1"/>
        <end position="21"/>
    </location>
</feature>
<reference evidence="2" key="2">
    <citation type="submission" date="2021-04" db="EMBL/GenBank/DDBJ databases">
        <authorList>
            <person name="Gilroy R."/>
        </authorList>
    </citation>
    <scope>NUCLEOTIDE SEQUENCE</scope>
    <source>
        <strain evidence="2">USAMLcec2-132</strain>
    </source>
</reference>
<proteinExistence type="predicted"/>
<accession>A0A9D2NGB4</accession>
<dbReference type="InterPro" id="IPR026990">
    <property type="entry name" value="TnpW"/>
</dbReference>
<dbReference type="EMBL" id="DWWS01000032">
    <property type="protein sequence ID" value="HJC23874.1"/>
    <property type="molecule type" value="Genomic_DNA"/>
</dbReference>
<reference evidence="2" key="1">
    <citation type="journal article" date="2021" name="PeerJ">
        <title>Extensive microbial diversity within the chicken gut microbiome revealed by metagenomics and culture.</title>
        <authorList>
            <person name="Gilroy R."/>
            <person name="Ravi A."/>
            <person name="Getino M."/>
            <person name="Pursley I."/>
            <person name="Horton D.L."/>
            <person name="Alikhan N.F."/>
            <person name="Baker D."/>
            <person name="Gharbi K."/>
            <person name="Hall N."/>
            <person name="Watson M."/>
            <person name="Adriaenssens E.M."/>
            <person name="Foster-Nyarko E."/>
            <person name="Jarju S."/>
            <person name="Secka A."/>
            <person name="Antonio M."/>
            <person name="Oren A."/>
            <person name="Chaudhuri R.R."/>
            <person name="La Ragione R."/>
            <person name="Hildebrand F."/>
            <person name="Pallen M.J."/>
        </authorList>
    </citation>
    <scope>NUCLEOTIDE SEQUENCE</scope>
    <source>
        <strain evidence="2">USAMLcec2-132</strain>
    </source>
</reference>
<evidence type="ECO:0000313" key="3">
    <source>
        <dbReference type="Proteomes" id="UP000823891"/>
    </source>
</evidence>